<protein>
    <submittedName>
        <fullName evidence="2">Uncharacterized protein</fullName>
    </submittedName>
</protein>
<keyword evidence="1" id="KW-1133">Transmembrane helix</keyword>
<keyword evidence="1" id="KW-0472">Membrane</keyword>
<evidence type="ECO:0000256" key="1">
    <source>
        <dbReference type="SAM" id="Phobius"/>
    </source>
</evidence>
<proteinExistence type="predicted"/>
<name>A0A8S5LCS5_9CAUD</name>
<keyword evidence="1" id="KW-0812">Transmembrane</keyword>
<dbReference type="EMBL" id="BK014684">
    <property type="protein sequence ID" value="DAD67735.1"/>
    <property type="molecule type" value="Genomic_DNA"/>
</dbReference>
<organism evidence="2">
    <name type="scientific">Myoviridae sp. ctULz28</name>
    <dbReference type="NCBI Taxonomy" id="2823547"/>
    <lineage>
        <taxon>Viruses</taxon>
        <taxon>Duplodnaviria</taxon>
        <taxon>Heunggongvirae</taxon>
        <taxon>Uroviricota</taxon>
        <taxon>Caudoviricetes</taxon>
    </lineage>
</organism>
<sequence length="29" mass="3629">MIPYYHIFFDFSIPTFLLIFYNFFTCIKS</sequence>
<evidence type="ECO:0000313" key="2">
    <source>
        <dbReference type="EMBL" id="DAD67735.1"/>
    </source>
</evidence>
<reference evidence="2" key="1">
    <citation type="journal article" date="2021" name="Proc. Natl. Acad. Sci. U.S.A.">
        <title>A Catalog of Tens of Thousands of Viruses from Human Metagenomes Reveals Hidden Associations with Chronic Diseases.</title>
        <authorList>
            <person name="Tisza M.J."/>
            <person name="Buck C.B."/>
        </authorList>
    </citation>
    <scope>NUCLEOTIDE SEQUENCE</scope>
    <source>
        <strain evidence="2">CtULz28</strain>
    </source>
</reference>
<feature type="transmembrane region" description="Helical" evidence="1">
    <location>
        <begin position="6"/>
        <end position="24"/>
    </location>
</feature>
<accession>A0A8S5LCS5</accession>